<evidence type="ECO:0000256" key="1">
    <source>
        <dbReference type="SAM" id="MobiDB-lite"/>
    </source>
</evidence>
<dbReference type="Proteomes" id="UP001153069">
    <property type="component" value="Unassembled WGS sequence"/>
</dbReference>
<dbReference type="AlphaFoldDB" id="A0A9N8HCT3"/>
<accession>A0A9N8HCT3</accession>
<feature type="region of interest" description="Disordered" evidence="1">
    <location>
        <begin position="37"/>
        <end position="84"/>
    </location>
</feature>
<keyword evidence="3" id="KW-1185">Reference proteome</keyword>
<reference evidence="2" key="1">
    <citation type="submission" date="2020-06" db="EMBL/GenBank/DDBJ databases">
        <authorList>
            <consortium name="Plant Systems Biology data submission"/>
        </authorList>
    </citation>
    <scope>NUCLEOTIDE SEQUENCE</scope>
    <source>
        <strain evidence="2">D6</strain>
    </source>
</reference>
<name>A0A9N8HCT3_9STRA</name>
<organism evidence="2 3">
    <name type="scientific">Seminavis robusta</name>
    <dbReference type="NCBI Taxonomy" id="568900"/>
    <lineage>
        <taxon>Eukaryota</taxon>
        <taxon>Sar</taxon>
        <taxon>Stramenopiles</taxon>
        <taxon>Ochrophyta</taxon>
        <taxon>Bacillariophyta</taxon>
        <taxon>Bacillariophyceae</taxon>
        <taxon>Bacillariophycidae</taxon>
        <taxon>Naviculales</taxon>
        <taxon>Naviculaceae</taxon>
        <taxon>Seminavis</taxon>
    </lineage>
</organism>
<evidence type="ECO:0000313" key="3">
    <source>
        <dbReference type="Proteomes" id="UP001153069"/>
    </source>
</evidence>
<sequence>MTAISYDTNFFFWIYRRMATTKLNLLHAGRSFRLLSDGSSSQRSSFVPHPSACTCTSSDRSEGGPLPPSRKREAFGSPSSSELHKEQIHIQCTRGCSMGLEALVVR</sequence>
<protein>
    <submittedName>
        <fullName evidence="2">Uncharacterized protein</fullName>
    </submittedName>
</protein>
<proteinExistence type="predicted"/>
<gene>
    <name evidence="2" type="ORF">SEMRO_232_G093861.1</name>
</gene>
<comment type="caution">
    <text evidence="2">The sequence shown here is derived from an EMBL/GenBank/DDBJ whole genome shotgun (WGS) entry which is preliminary data.</text>
</comment>
<evidence type="ECO:0000313" key="2">
    <source>
        <dbReference type="EMBL" id="CAB9505468.1"/>
    </source>
</evidence>
<dbReference type="EMBL" id="CAICTM010000231">
    <property type="protein sequence ID" value="CAB9505468.1"/>
    <property type="molecule type" value="Genomic_DNA"/>
</dbReference>